<evidence type="ECO:0000313" key="3">
    <source>
        <dbReference type="Proteomes" id="UP000031549"/>
    </source>
</evidence>
<reference evidence="2 3" key="1">
    <citation type="journal article" date="2015" name="Genome Announc.">
        <title>Draft Genome Sequence of Cyanobacterium Hassallia byssoidea Strain VB512170, Isolated from Monuments in India.</title>
        <authorList>
            <person name="Singh D."/>
            <person name="Chandrababunaidu M.M."/>
            <person name="Panda A."/>
            <person name="Sen D."/>
            <person name="Bhattacharyya S."/>
            <person name="Adhikary S.P."/>
            <person name="Tripathy S."/>
        </authorList>
    </citation>
    <scope>NUCLEOTIDE SEQUENCE [LARGE SCALE GENOMIC DNA]</scope>
    <source>
        <strain evidence="2 3">VB512170</strain>
    </source>
</reference>
<dbReference type="InterPro" id="IPR002686">
    <property type="entry name" value="Transposase_17"/>
</dbReference>
<dbReference type="Gene3D" id="3.30.70.1290">
    <property type="entry name" value="Transposase IS200-like"/>
    <property type="match status" value="1"/>
</dbReference>
<dbReference type="GO" id="GO:0006313">
    <property type="term" value="P:DNA transposition"/>
    <property type="evidence" value="ECO:0007669"/>
    <property type="project" value="InterPro"/>
</dbReference>
<dbReference type="InterPro" id="IPR036515">
    <property type="entry name" value="Transposase_17_sf"/>
</dbReference>
<dbReference type="NCBIfam" id="NF047646">
    <property type="entry name" value="REP_Tyr_transpos"/>
    <property type="match status" value="1"/>
</dbReference>
<dbReference type="GO" id="GO:0004803">
    <property type="term" value="F:transposase activity"/>
    <property type="evidence" value="ECO:0007669"/>
    <property type="project" value="InterPro"/>
</dbReference>
<proteinExistence type="predicted"/>
<name>A0A846H856_9CYAN</name>
<accession>A0A846H856</accession>
<comment type="caution">
    <text evidence="2">The sequence shown here is derived from an EMBL/GenBank/DDBJ whole genome shotgun (WGS) entry which is preliminary data.</text>
</comment>
<feature type="domain" description="Transposase IS200-like" evidence="1">
    <location>
        <begin position="13"/>
        <end position="146"/>
    </location>
</feature>
<protein>
    <submittedName>
        <fullName evidence="2">Transposase</fullName>
    </submittedName>
</protein>
<dbReference type="InterPro" id="IPR052715">
    <property type="entry name" value="RAYT_transposase"/>
</dbReference>
<dbReference type="EMBL" id="JTCM02000025">
    <property type="protein sequence ID" value="NEU73546.1"/>
    <property type="molecule type" value="Genomic_DNA"/>
</dbReference>
<dbReference type="Proteomes" id="UP000031549">
    <property type="component" value="Unassembled WGS sequence"/>
</dbReference>
<dbReference type="SMART" id="SM01321">
    <property type="entry name" value="Y1_Tnp"/>
    <property type="match status" value="1"/>
</dbReference>
<dbReference type="SUPFAM" id="SSF143422">
    <property type="entry name" value="Transposase IS200-like"/>
    <property type="match status" value="1"/>
</dbReference>
<dbReference type="PANTHER" id="PTHR36966:SF1">
    <property type="entry name" value="REP-ASSOCIATED TYROSINE TRANSPOSASE"/>
    <property type="match status" value="1"/>
</dbReference>
<gene>
    <name evidence="2" type="ORF">PI95_013465</name>
</gene>
<organism evidence="2 3">
    <name type="scientific">Hassallia byssoidea VB512170</name>
    <dbReference type="NCBI Taxonomy" id="1304833"/>
    <lineage>
        <taxon>Bacteria</taxon>
        <taxon>Bacillati</taxon>
        <taxon>Cyanobacteriota</taxon>
        <taxon>Cyanophyceae</taxon>
        <taxon>Nostocales</taxon>
        <taxon>Tolypothrichaceae</taxon>
        <taxon>Hassallia</taxon>
    </lineage>
</organism>
<dbReference type="PANTHER" id="PTHR36966">
    <property type="entry name" value="REP-ASSOCIATED TYROSINE TRANSPOSASE"/>
    <property type="match status" value="1"/>
</dbReference>
<dbReference type="AlphaFoldDB" id="A0A846H856"/>
<evidence type="ECO:0000313" key="2">
    <source>
        <dbReference type="EMBL" id="NEU73546.1"/>
    </source>
</evidence>
<dbReference type="GO" id="GO:0043565">
    <property type="term" value="F:sequence-specific DNA binding"/>
    <property type="evidence" value="ECO:0007669"/>
    <property type="project" value="TreeGrafter"/>
</dbReference>
<sequence>MGQPKGRNRYHVLGTQPHFLTCTVVNWMPLFGKVEFAEIIFNSLNFLQRQQRLKLYGYVIMENHLHLIASAASLSKEVGDFKSFTARCIIDLLKKNNFSYILNQFEFYKLKHKTKQEYQVWQEGFHPQAILDEEIFKQKLDYIHNNPVKRGYIDDPAHWRYSSYRNYMGQPGLLEVELIDLGETEPHRRHCQPESGNELR</sequence>
<evidence type="ECO:0000259" key="1">
    <source>
        <dbReference type="SMART" id="SM01321"/>
    </source>
</evidence>
<keyword evidence="3" id="KW-1185">Reference proteome</keyword>